<dbReference type="PANTHER" id="PTHR31374:SF304">
    <property type="entry name" value="OS04G0537100 PROTEIN"/>
    <property type="match status" value="1"/>
</dbReference>
<dbReference type="Pfam" id="PF02519">
    <property type="entry name" value="Auxin_inducible"/>
    <property type="match status" value="1"/>
</dbReference>
<dbReference type="Proteomes" id="UP001153076">
    <property type="component" value="Unassembled WGS sequence"/>
</dbReference>
<evidence type="ECO:0000256" key="1">
    <source>
        <dbReference type="ARBA" id="ARBA00006974"/>
    </source>
</evidence>
<dbReference type="PANTHER" id="PTHR31374">
    <property type="entry name" value="AUXIN-INDUCED PROTEIN-LIKE-RELATED"/>
    <property type="match status" value="1"/>
</dbReference>
<evidence type="ECO:0008006" key="4">
    <source>
        <dbReference type="Google" id="ProtNLM"/>
    </source>
</evidence>
<dbReference type="InterPro" id="IPR003676">
    <property type="entry name" value="SAUR_fam"/>
</dbReference>
<evidence type="ECO:0000313" key="3">
    <source>
        <dbReference type="Proteomes" id="UP001153076"/>
    </source>
</evidence>
<accession>A0A9Q1KUZ5</accession>
<comment type="caution">
    <text evidence="2">The sequence shown here is derived from an EMBL/GenBank/DDBJ whole genome shotgun (WGS) entry which is preliminary data.</text>
</comment>
<dbReference type="AlphaFoldDB" id="A0A9Q1KUZ5"/>
<reference evidence="2" key="1">
    <citation type="submission" date="2022-04" db="EMBL/GenBank/DDBJ databases">
        <title>Carnegiea gigantea Genome sequencing and assembly v2.</title>
        <authorList>
            <person name="Copetti D."/>
            <person name="Sanderson M.J."/>
            <person name="Burquez A."/>
            <person name="Wojciechowski M.F."/>
        </authorList>
    </citation>
    <scope>NUCLEOTIDE SEQUENCE</scope>
    <source>
        <strain evidence="2">SGP5-SGP5p</strain>
        <tissue evidence="2">Aerial part</tissue>
    </source>
</reference>
<keyword evidence="3" id="KW-1185">Reference proteome</keyword>
<protein>
    <recommendedName>
        <fullName evidence="4">Small auxin up regulated protein</fullName>
    </recommendedName>
</protein>
<dbReference type="GO" id="GO:0009733">
    <property type="term" value="P:response to auxin"/>
    <property type="evidence" value="ECO:0007669"/>
    <property type="project" value="InterPro"/>
</dbReference>
<dbReference type="EMBL" id="JAKOGI010000022">
    <property type="protein sequence ID" value="KAJ8449373.1"/>
    <property type="molecule type" value="Genomic_DNA"/>
</dbReference>
<dbReference type="OrthoDB" id="1026046at2759"/>
<sequence length="196" mass="22565">MLIRKNKGIKLGRRLIRVFKWVTRRRSRSSKYHKLDSETEASRKSKAISKLCKWGKSIRRGLFSSSNRGYIPVGHGPEFDPKPVQVPKGHLAVYVGERDGEIQRVLVPVLFLNHPLFEKLLKEAEEVYGFNHPGQITIPCPISEFEHVQTKIAAGKKFRHRLHRQSQIPGVNSHAILNQQVLVRTEHVRERSKSIV</sequence>
<proteinExistence type="inferred from homology"/>
<gene>
    <name evidence="2" type="ORF">Cgig2_002505</name>
</gene>
<organism evidence="2 3">
    <name type="scientific">Carnegiea gigantea</name>
    <dbReference type="NCBI Taxonomy" id="171969"/>
    <lineage>
        <taxon>Eukaryota</taxon>
        <taxon>Viridiplantae</taxon>
        <taxon>Streptophyta</taxon>
        <taxon>Embryophyta</taxon>
        <taxon>Tracheophyta</taxon>
        <taxon>Spermatophyta</taxon>
        <taxon>Magnoliopsida</taxon>
        <taxon>eudicotyledons</taxon>
        <taxon>Gunneridae</taxon>
        <taxon>Pentapetalae</taxon>
        <taxon>Caryophyllales</taxon>
        <taxon>Cactineae</taxon>
        <taxon>Cactaceae</taxon>
        <taxon>Cactoideae</taxon>
        <taxon>Echinocereeae</taxon>
        <taxon>Carnegiea</taxon>
    </lineage>
</organism>
<evidence type="ECO:0000313" key="2">
    <source>
        <dbReference type="EMBL" id="KAJ8449373.1"/>
    </source>
</evidence>
<comment type="similarity">
    <text evidence="1">Belongs to the ARG7 family.</text>
</comment>
<name>A0A9Q1KUZ5_9CARY</name>